<dbReference type="EMBL" id="JAVXUO010002090">
    <property type="protein sequence ID" value="KAK2976300.1"/>
    <property type="molecule type" value="Genomic_DNA"/>
</dbReference>
<dbReference type="InterPro" id="IPR032675">
    <property type="entry name" value="LRR_dom_sf"/>
</dbReference>
<evidence type="ECO:0000256" key="1">
    <source>
        <dbReference type="ARBA" id="ARBA00022614"/>
    </source>
</evidence>
<dbReference type="Pfam" id="PF08263">
    <property type="entry name" value="LRRNT_2"/>
    <property type="match status" value="1"/>
</dbReference>
<keyword evidence="2" id="KW-0732">Signal</keyword>
<evidence type="ECO:0000259" key="4">
    <source>
        <dbReference type="Pfam" id="PF08263"/>
    </source>
</evidence>
<reference evidence="5" key="1">
    <citation type="submission" date="2022-12" db="EMBL/GenBank/DDBJ databases">
        <title>Draft genome assemblies for two species of Escallonia (Escalloniales).</title>
        <authorList>
            <person name="Chanderbali A."/>
            <person name="Dervinis C."/>
            <person name="Anghel I."/>
            <person name="Soltis D."/>
            <person name="Soltis P."/>
            <person name="Zapata F."/>
        </authorList>
    </citation>
    <scope>NUCLEOTIDE SEQUENCE</scope>
    <source>
        <strain evidence="5">UCBG92.1500</strain>
        <tissue evidence="5">Leaf</tissue>
    </source>
</reference>
<dbReference type="AlphaFoldDB" id="A0AA88RLL4"/>
<dbReference type="InterPro" id="IPR001611">
    <property type="entry name" value="Leu-rich_rpt"/>
</dbReference>
<name>A0AA88RLL4_9ASTE</name>
<gene>
    <name evidence="5" type="ORF">RJ640_002728</name>
</gene>
<comment type="caution">
    <text evidence="5">The sequence shown here is derived from an EMBL/GenBank/DDBJ whole genome shotgun (WGS) entry which is preliminary data.</text>
</comment>
<dbReference type="Proteomes" id="UP001187471">
    <property type="component" value="Unassembled WGS sequence"/>
</dbReference>
<proteinExistence type="predicted"/>
<dbReference type="InterPro" id="IPR013210">
    <property type="entry name" value="LRR_N_plant-typ"/>
</dbReference>
<feature type="domain" description="Leucine-rich repeat-containing N-terminal plant-type" evidence="4">
    <location>
        <begin position="75"/>
        <end position="113"/>
    </location>
</feature>
<dbReference type="PANTHER" id="PTHR48060">
    <property type="entry name" value="DNA DAMAGE-REPAIR/TOLERATION PROTEIN DRT100"/>
    <property type="match status" value="1"/>
</dbReference>
<dbReference type="Gene3D" id="3.80.10.10">
    <property type="entry name" value="Ribonuclease Inhibitor"/>
    <property type="match status" value="2"/>
</dbReference>
<evidence type="ECO:0000313" key="5">
    <source>
        <dbReference type="EMBL" id="KAK2976300.1"/>
    </source>
</evidence>
<evidence type="ECO:0000256" key="2">
    <source>
        <dbReference type="ARBA" id="ARBA00022729"/>
    </source>
</evidence>
<dbReference type="SUPFAM" id="SSF52058">
    <property type="entry name" value="L domain-like"/>
    <property type="match status" value="1"/>
</dbReference>
<dbReference type="Pfam" id="PF00560">
    <property type="entry name" value="LRR_1"/>
    <property type="match status" value="1"/>
</dbReference>
<dbReference type="PANTHER" id="PTHR48060:SF21">
    <property type="entry name" value="L DOMAIN-LIKE PROTEIN"/>
    <property type="match status" value="1"/>
</dbReference>
<accession>A0AA88RLL4</accession>
<keyword evidence="6" id="KW-1185">Reference proteome</keyword>
<dbReference type="InterPro" id="IPR053211">
    <property type="entry name" value="DNA_repair-toleration"/>
</dbReference>
<evidence type="ECO:0000313" key="6">
    <source>
        <dbReference type="Proteomes" id="UP001187471"/>
    </source>
</evidence>
<organism evidence="5 6">
    <name type="scientific">Escallonia rubra</name>
    <dbReference type="NCBI Taxonomy" id="112253"/>
    <lineage>
        <taxon>Eukaryota</taxon>
        <taxon>Viridiplantae</taxon>
        <taxon>Streptophyta</taxon>
        <taxon>Embryophyta</taxon>
        <taxon>Tracheophyta</taxon>
        <taxon>Spermatophyta</taxon>
        <taxon>Magnoliopsida</taxon>
        <taxon>eudicotyledons</taxon>
        <taxon>Gunneridae</taxon>
        <taxon>Pentapetalae</taxon>
        <taxon>asterids</taxon>
        <taxon>campanulids</taxon>
        <taxon>Escalloniales</taxon>
        <taxon>Escalloniaceae</taxon>
        <taxon>Escallonia</taxon>
    </lineage>
</organism>
<keyword evidence="1" id="KW-0433">Leucine-rich repeat</keyword>
<sequence length="276" mass="30282">MLPLTDKRLPSCCSTDETKPDLQLNLGKKCLHIYMEQINVKICRKFRLTHFRTCLPLLMICTAVTGSTALVNTNETDRQALLAVKDLISGDPLAVLSSWNQSVHFCHWQGVTCGVRHQRVTGLDLSSQELVGSLSPQIGNLTFLRAIRLDNIPRPYSKRNWSTLSSEISFPVQQFLPSGNLPPDIGLTLPNLQLVGLGSDNFSGPVPPSIVNASGLVNFDISANNFSKLTTLFLGENHISGTIPRDIGNLFMEDEDACCFNSARVVESVKGKTRAS</sequence>
<protein>
    <recommendedName>
        <fullName evidence="4">Leucine-rich repeat-containing N-terminal plant-type domain-containing protein</fullName>
    </recommendedName>
</protein>
<evidence type="ECO:0000256" key="3">
    <source>
        <dbReference type="ARBA" id="ARBA00022737"/>
    </source>
</evidence>
<keyword evidence="3" id="KW-0677">Repeat</keyword>